<organism evidence="2">
    <name type="scientific">Vibrio phage PH669</name>
    <dbReference type="NCBI Taxonomy" id="2800823"/>
    <lineage>
        <taxon>Viruses</taxon>
        <taxon>Duplodnaviria</taxon>
        <taxon>Heunggongvirae</taxon>
        <taxon>Uroviricota</taxon>
        <taxon>Caudoviricetes</taxon>
        <taxon>Queuovirinae</taxon>
    </lineage>
</organism>
<sequence length="143" mass="16370">MNNKIAHFTPDMTNDQMIHAWSLNQALLKELKTVEMEQRKQIAEKMFPDAKNGTNKHELGAGYVLKYVRGEETKLDPTVFELLRPDLPEHVIDKAVKFTPSLIAKGFKDLSMEDREKLEDALVTKPKSPTLDIVPPKEKKDEI</sequence>
<proteinExistence type="predicted"/>
<dbReference type="Pfam" id="PF23791">
    <property type="entry name" value="DUF7173"/>
    <property type="match status" value="1"/>
</dbReference>
<feature type="region of interest" description="Disordered" evidence="1">
    <location>
        <begin position="121"/>
        <end position="143"/>
    </location>
</feature>
<protein>
    <submittedName>
        <fullName evidence="2">Uncharacterized protein</fullName>
    </submittedName>
</protein>
<dbReference type="InterPro" id="IPR055597">
    <property type="entry name" value="DUF7173"/>
</dbReference>
<evidence type="ECO:0000256" key="1">
    <source>
        <dbReference type="SAM" id="MobiDB-lite"/>
    </source>
</evidence>
<reference evidence="2" key="1">
    <citation type="submission" date="2020-12" db="EMBL/GenBank/DDBJ databases">
        <authorList>
            <person name="Hu Z."/>
        </authorList>
    </citation>
    <scope>NUCLEOTIDE SEQUENCE</scope>
</reference>
<evidence type="ECO:0000313" key="2">
    <source>
        <dbReference type="EMBL" id="QQK88580.1"/>
    </source>
</evidence>
<accession>A0A7T6ZME9</accession>
<name>A0A7T6ZME9_9CAUD</name>
<dbReference type="EMBL" id="MW423739">
    <property type="protein sequence ID" value="QQK88580.1"/>
    <property type="molecule type" value="Genomic_DNA"/>
</dbReference>